<dbReference type="KEGG" id="pabo:BCY86_03960"/>
<evidence type="ECO:0000256" key="5">
    <source>
        <dbReference type="ARBA" id="ARBA00022909"/>
    </source>
</evidence>
<gene>
    <name evidence="9" type="ORF">BCY86_03960</name>
</gene>
<dbReference type="GO" id="GO:0046656">
    <property type="term" value="P:folic acid biosynthetic process"/>
    <property type="evidence" value="ECO:0007669"/>
    <property type="project" value="UniProtKB-KW"/>
</dbReference>
<keyword evidence="5" id="KW-0289">Folate biosynthesis</keyword>
<evidence type="ECO:0000259" key="8">
    <source>
        <dbReference type="SMART" id="SM00905"/>
    </source>
</evidence>
<dbReference type="RefSeq" id="WP_075276577.1">
    <property type="nucleotide sequence ID" value="NZ_CP016908.1"/>
</dbReference>
<dbReference type="InterPro" id="IPR006157">
    <property type="entry name" value="FolB_dom"/>
</dbReference>
<dbReference type="EC" id="4.1.2.25" evidence="4"/>
<protein>
    <recommendedName>
        <fullName evidence="4">dihydroneopterin aldolase</fullName>
        <ecNumber evidence="4">4.1.2.25</ecNumber>
    </recommendedName>
    <alternativeName>
        <fullName evidence="7">7,8-dihydroneopterin aldolase</fullName>
    </alternativeName>
</protein>
<dbReference type="EMBL" id="CP016908">
    <property type="protein sequence ID" value="APR99927.1"/>
    <property type="molecule type" value="Genomic_DNA"/>
</dbReference>
<dbReference type="GO" id="GO:0004150">
    <property type="term" value="F:dihydroneopterin aldolase activity"/>
    <property type="evidence" value="ECO:0007669"/>
    <property type="project" value="UniProtKB-EC"/>
</dbReference>
<dbReference type="NCBIfam" id="TIGR00526">
    <property type="entry name" value="folB_dom"/>
    <property type="match status" value="1"/>
</dbReference>
<accession>A0A1L6MWY6</accession>
<dbReference type="GO" id="GO:0005737">
    <property type="term" value="C:cytoplasm"/>
    <property type="evidence" value="ECO:0007669"/>
    <property type="project" value="TreeGrafter"/>
</dbReference>
<comment type="catalytic activity">
    <reaction evidence="1">
        <text>7,8-dihydroneopterin = 6-hydroxymethyl-7,8-dihydropterin + glycolaldehyde</text>
        <dbReference type="Rhea" id="RHEA:10540"/>
        <dbReference type="ChEBI" id="CHEBI:17001"/>
        <dbReference type="ChEBI" id="CHEBI:17071"/>
        <dbReference type="ChEBI" id="CHEBI:44841"/>
        <dbReference type="EC" id="4.1.2.25"/>
    </reaction>
</comment>
<organism evidence="9 10">
    <name type="scientific">Pajaroellobacter abortibovis</name>
    <dbReference type="NCBI Taxonomy" id="1882918"/>
    <lineage>
        <taxon>Bacteria</taxon>
        <taxon>Pseudomonadati</taxon>
        <taxon>Myxococcota</taxon>
        <taxon>Polyangia</taxon>
        <taxon>Polyangiales</taxon>
        <taxon>Polyangiaceae</taxon>
    </lineage>
</organism>
<evidence type="ECO:0000256" key="4">
    <source>
        <dbReference type="ARBA" id="ARBA00013043"/>
    </source>
</evidence>
<dbReference type="AlphaFoldDB" id="A0A1L6MWY6"/>
<evidence type="ECO:0000256" key="7">
    <source>
        <dbReference type="ARBA" id="ARBA00032903"/>
    </source>
</evidence>
<evidence type="ECO:0000256" key="3">
    <source>
        <dbReference type="ARBA" id="ARBA00005708"/>
    </source>
</evidence>
<evidence type="ECO:0000313" key="9">
    <source>
        <dbReference type="EMBL" id="APR99927.1"/>
    </source>
</evidence>
<dbReference type="InterPro" id="IPR006156">
    <property type="entry name" value="Dihydroneopterin_aldolase"/>
</dbReference>
<evidence type="ECO:0000256" key="1">
    <source>
        <dbReference type="ARBA" id="ARBA00001353"/>
    </source>
</evidence>
<proteinExistence type="inferred from homology"/>
<name>A0A1L6MWY6_9BACT</name>
<evidence type="ECO:0000313" key="10">
    <source>
        <dbReference type="Proteomes" id="UP000185544"/>
    </source>
</evidence>
<dbReference type="PANTHER" id="PTHR42844:SF1">
    <property type="entry name" value="DIHYDRONEOPTERIN ALDOLASE 1-RELATED"/>
    <property type="match status" value="1"/>
</dbReference>
<keyword evidence="6" id="KW-0456">Lyase</keyword>
<comment type="similarity">
    <text evidence="3">Belongs to the DHNA family.</text>
</comment>
<dbReference type="Proteomes" id="UP000185544">
    <property type="component" value="Chromosome"/>
</dbReference>
<dbReference type="SMART" id="SM00905">
    <property type="entry name" value="FolB"/>
    <property type="match status" value="1"/>
</dbReference>
<evidence type="ECO:0000256" key="2">
    <source>
        <dbReference type="ARBA" id="ARBA00005013"/>
    </source>
</evidence>
<reference evidence="9 10" key="1">
    <citation type="submission" date="2016-08" db="EMBL/GenBank/DDBJ databases">
        <title>Identification and validation of antigenic proteins from Pajaroellobacter abortibovis using de-novo genome sequence assembly and reverse vaccinology.</title>
        <authorList>
            <person name="Welly B.T."/>
            <person name="Miller M.R."/>
            <person name="Stott J.L."/>
            <person name="Blanchard M.T."/>
            <person name="Islas-Trejo A.D."/>
            <person name="O'Rourke S.M."/>
            <person name="Young A.E."/>
            <person name="Medrano J.F."/>
            <person name="Van Eenennaam A.L."/>
        </authorList>
    </citation>
    <scope>NUCLEOTIDE SEQUENCE [LARGE SCALE GENOMIC DNA]</scope>
    <source>
        <strain evidence="9 10">BTF92-0548A/99-0131</strain>
    </source>
</reference>
<feature type="domain" description="Dihydroneopterin aldolase/epimerase" evidence="8">
    <location>
        <begin position="15"/>
        <end position="127"/>
    </location>
</feature>
<dbReference type="Gene3D" id="3.30.1130.10">
    <property type="match status" value="1"/>
</dbReference>
<dbReference type="OrthoDB" id="3212934at2"/>
<dbReference type="InterPro" id="IPR043133">
    <property type="entry name" value="GTP-CH-I_C/QueF"/>
</dbReference>
<dbReference type="SUPFAM" id="SSF55620">
    <property type="entry name" value="Tetrahydrobiopterin biosynthesis enzymes-like"/>
    <property type="match status" value="1"/>
</dbReference>
<evidence type="ECO:0000256" key="6">
    <source>
        <dbReference type="ARBA" id="ARBA00023239"/>
    </source>
</evidence>
<keyword evidence="10" id="KW-1185">Reference proteome</keyword>
<dbReference type="STRING" id="1882918.BCY86_03960"/>
<dbReference type="PANTHER" id="PTHR42844">
    <property type="entry name" value="DIHYDRONEOPTERIN ALDOLASE 1-RELATED"/>
    <property type="match status" value="1"/>
</dbReference>
<dbReference type="Pfam" id="PF02152">
    <property type="entry name" value="FolB"/>
    <property type="match status" value="1"/>
</dbReference>
<sequence length="134" mass="15104">MSISLVGFPLSHYRIRLENIRFRANHGALAPERQLLQDFLVTVEMHLPATHLVQSNNQLEVFDYSSIADMVVKEGTKQTYHFLEAVAQSVINRIFRDTPAIQVRVAVTKLQPPTKHSVDAVTVELIADQSLTNP</sequence>
<comment type="pathway">
    <text evidence="2">Cofactor biosynthesis; tetrahydrofolate biosynthesis; 2-amino-4-hydroxy-6-hydroxymethyl-7,8-dihydropteridine diphosphate from 7,8-dihydroneopterin triphosphate: step 3/4.</text>
</comment>